<keyword evidence="4" id="KW-0813">Transport</keyword>
<dbReference type="PANTHER" id="PTHR35993:SF1">
    <property type="entry name" value="OUTER ENVELOPE PORE PROTEIN 21B, CHLOROPLASTIC"/>
    <property type="match status" value="1"/>
</dbReference>
<accession>A0A9W6F769</accession>
<evidence type="ECO:0000256" key="8">
    <source>
        <dbReference type="ARBA" id="ARBA00023065"/>
    </source>
</evidence>
<name>A0A9W6F769_9CHLO</name>
<dbReference type="GO" id="GO:0008308">
    <property type="term" value="F:voltage-gated monoatomic anion channel activity"/>
    <property type="evidence" value="ECO:0007669"/>
    <property type="project" value="InterPro"/>
</dbReference>
<keyword evidence="8" id="KW-0406">Ion transport</keyword>
<protein>
    <submittedName>
        <fullName evidence="12">Uncharacterized protein</fullName>
    </submittedName>
</protein>
<dbReference type="AlphaFoldDB" id="A0A9W6F769"/>
<feature type="region of interest" description="Disordered" evidence="11">
    <location>
        <begin position="176"/>
        <end position="195"/>
    </location>
</feature>
<comment type="function">
    <text evidence="10">Voltage-dependent rectifying anion channel that facilitates the translocation between chloroplast and cytoplasm of phosphorylated carbohydrates such as triosephosphate, 3-phosphoglycerate and inorganic phosphate (Pi) depending of ATP to triosephosphate ratio in the plastidial intermembrane space; in high triosephosphate/ATP conditions (e.g. photosynthesis), export of triosphosphate from chloroplast (outward rectifying channels), but in high ATP/triosephosphate conditions (e.g. dark phase), import of phosphosolutes (inward rectifying channels).</text>
</comment>
<dbReference type="InterPro" id="IPR034575">
    <property type="entry name" value="OEP21"/>
</dbReference>
<evidence type="ECO:0000256" key="7">
    <source>
        <dbReference type="ARBA" id="ARBA00022692"/>
    </source>
</evidence>
<reference evidence="12 13" key="1">
    <citation type="journal article" date="2023" name="Commun. Biol.">
        <title>Reorganization of the ancestral sex-determining regions during the evolution of trioecy in Pleodorina starrii.</title>
        <authorList>
            <person name="Takahashi K."/>
            <person name="Suzuki S."/>
            <person name="Kawai-Toyooka H."/>
            <person name="Yamamoto K."/>
            <person name="Hamaji T."/>
            <person name="Ootsuki R."/>
            <person name="Yamaguchi H."/>
            <person name="Kawachi M."/>
            <person name="Higashiyama T."/>
            <person name="Nozaki H."/>
        </authorList>
    </citation>
    <scope>NUCLEOTIDE SEQUENCE [LARGE SCALE GENOMIC DNA]</scope>
    <source>
        <strain evidence="12 13">NIES-4479</strain>
    </source>
</reference>
<comment type="subcellular location">
    <subcellularLocation>
        <location evidence="1">Plastid</location>
        <location evidence="1">Chloroplast outer membrane</location>
        <topology evidence="1">Multi-pass membrane protein</topology>
    </subcellularLocation>
    <subcellularLocation>
        <location evidence="2">Plastid</location>
        <location evidence="2">Etioplast membrane</location>
        <topology evidence="2">Multi-pass membrane protein</topology>
    </subcellularLocation>
</comment>
<proteinExistence type="inferred from homology"/>
<evidence type="ECO:0000313" key="12">
    <source>
        <dbReference type="EMBL" id="GLC58844.1"/>
    </source>
</evidence>
<dbReference type="GO" id="GO:0044070">
    <property type="term" value="P:regulation of monoatomic anion transport"/>
    <property type="evidence" value="ECO:0007669"/>
    <property type="project" value="InterPro"/>
</dbReference>
<keyword evidence="9" id="KW-0472">Membrane</keyword>
<comment type="similarity">
    <text evidence="3">Belongs to the plastid outer envelope porin OEP21 (TC 1.B.29) family.</text>
</comment>
<keyword evidence="7" id="KW-0812">Transmembrane</keyword>
<sequence length="221" mass="23578">METRFQYELQDKQLRFHVRQRVSTENKLEFKAVGLLDPERCNLSYRAALKQYVTGSGPELKDSGSRLLRLGAGVAVVSQPGGVASQPAATRGSPAAAAAAGGAPACTPLLTVSVDKKLALLEGPNTVLTLRAAADWDITSRTLSSRTGLLKVSHTLPGFTRRQDLRLAAGLTVDWQPGSGGGGGRGRGRGTQPKPSLFLQARENNWAATLRQGRVTLTYDL</sequence>
<keyword evidence="6" id="KW-0934">Plastid</keyword>
<dbReference type="GO" id="GO:0034426">
    <property type="term" value="C:etioplast membrane"/>
    <property type="evidence" value="ECO:0007669"/>
    <property type="project" value="UniProtKB-SubCell"/>
</dbReference>
<evidence type="ECO:0000256" key="1">
    <source>
        <dbReference type="ARBA" id="ARBA00004396"/>
    </source>
</evidence>
<evidence type="ECO:0000256" key="5">
    <source>
        <dbReference type="ARBA" id="ARBA00022528"/>
    </source>
</evidence>
<keyword evidence="13" id="KW-1185">Reference proteome</keyword>
<evidence type="ECO:0000256" key="3">
    <source>
        <dbReference type="ARBA" id="ARBA00009945"/>
    </source>
</evidence>
<evidence type="ECO:0000256" key="9">
    <source>
        <dbReference type="ARBA" id="ARBA00023136"/>
    </source>
</evidence>
<dbReference type="GO" id="GO:0009707">
    <property type="term" value="C:chloroplast outer membrane"/>
    <property type="evidence" value="ECO:0007669"/>
    <property type="project" value="UniProtKB-SubCell"/>
</dbReference>
<evidence type="ECO:0000256" key="11">
    <source>
        <dbReference type="SAM" id="MobiDB-lite"/>
    </source>
</evidence>
<evidence type="ECO:0000256" key="10">
    <source>
        <dbReference type="ARBA" id="ARBA00024941"/>
    </source>
</evidence>
<comment type="caution">
    <text evidence="12">The sequence shown here is derived from an EMBL/GenBank/DDBJ whole genome shotgun (WGS) entry which is preliminary data.</text>
</comment>
<dbReference type="PANTHER" id="PTHR35993">
    <property type="entry name" value="OUTER ENVELOPE PORE PROTEIN 21B, CHLOROPLASTIC"/>
    <property type="match status" value="1"/>
</dbReference>
<dbReference type="Proteomes" id="UP001165080">
    <property type="component" value="Unassembled WGS sequence"/>
</dbReference>
<keyword evidence="5" id="KW-0150">Chloroplast</keyword>
<evidence type="ECO:0000256" key="2">
    <source>
        <dbReference type="ARBA" id="ARBA00004441"/>
    </source>
</evidence>
<dbReference type="EMBL" id="BRXU01000024">
    <property type="protein sequence ID" value="GLC58844.1"/>
    <property type="molecule type" value="Genomic_DNA"/>
</dbReference>
<evidence type="ECO:0000256" key="6">
    <source>
        <dbReference type="ARBA" id="ARBA00022640"/>
    </source>
</evidence>
<evidence type="ECO:0000256" key="4">
    <source>
        <dbReference type="ARBA" id="ARBA00022448"/>
    </source>
</evidence>
<gene>
    <name evidence="12" type="primary">PLEST011351</name>
    <name evidence="12" type="ORF">PLESTB_001407200</name>
</gene>
<evidence type="ECO:0000313" key="13">
    <source>
        <dbReference type="Proteomes" id="UP001165080"/>
    </source>
</evidence>
<organism evidence="12 13">
    <name type="scientific">Pleodorina starrii</name>
    <dbReference type="NCBI Taxonomy" id="330485"/>
    <lineage>
        <taxon>Eukaryota</taxon>
        <taxon>Viridiplantae</taxon>
        <taxon>Chlorophyta</taxon>
        <taxon>core chlorophytes</taxon>
        <taxon>Chlorophyceae</taxon>
        <taxon>CS clade</taxon>
        <taxon>Chlamydomonadales</taxon>
        <taxon>Volvocaceae</taxon>
        <taxon>Pleodorina</taxon>
    </lineage>
</organism>